<dbReference type="EMBL" id="CACRXK020004509">
    <property type="protein sequence ID" value="CAB4003003.1"/>
    <property type="molecule type" value="Genomic_DNA"/>
</dbReference>
<dbReference type="Proteomes" id="UP001152795">
    <property type="component" value="Unassembled WGS sequence"/>
</dbReference>
<evidence type="ECO:0000256" key="1">
    <source>
        <dbReference type="ARBA" id="ARBA00004496"/>
    </source>
</evidence>
<dbReference type="PANTHER" id="PTHR45690:SF19">
    <property type="entry name" value="NACHT, LRR AND PYD DOMAINS-CONTAINING PROTEIN 3"/>
    <property type="match status" value="1"/>
</dbReference>
<dbReference type="GO" id="GO:0005737">
    <property type="term" value="C:cytoplasm"/>
    <property type="evidence" value="ECO:0007669"/>
    <property type="project" value="UniProtKB-SubCell"/>
</dbReference>
<evidence type="ECO:0000313" key="5">
    <source>
        <dbReference type="Proteomes" id="UP001152795"/>
    </source>
</evidence>
<sequence length="634" mass="73312">MESCLKLLPRKSYNTFDVVSVTLFVSIGGVVIGFANDIESKATLQCYPDKNLASDISARKLETECLLKYEQEFYPSLPIYVLLLMNFGLVLVLSVIYAFLVKDRVEIFVNHPSATTNGAEDESQLGISQAASDPMAHQRSCRCFVFAVYVSHVILCRIILLVVFAALLLDSSNFPVQFQCPWPMKTTSMSHGNFTTRPITNFLTIDCNYPTGSKNEIVGVISIIVNFLFGTVALTRLACLMWSTWNDRNLCTDFEFCCVYLLGKRKTIRKFLREIRENISKDIFYLHDDFGEERFSRRKLENMYINILIQEGRESTWTSRRMFKNRHESYEAHLKAPVDTTILQETADIFKPTGFRKDHPRTILIVGRPGIGKTLLTKMLFYEWQQQKSEFWHGKLVILIRFRNFNKGETSLRKMLRCSDGHNMSSAFNCIYEYICWFPRNVILIFDGLDELKINDETLAEEKTVNSHDEDAHILLIFKQLVKGELLPGVTVLTTSRPTAEYIYRQDLEFDREVEILGFHEEQIKSYVETFCRNDKQNLSSEIWSLIEESPELLSLCYIPVNSYIVCLTLKESIDVDEQGAEGQRNVPRTITELYKRAIKVLLFRHHLKYRGNPPPKGYFTEKLPEPLQIDLDN</sequence>
<organism evidence="4 5">
    <name type="scientific">Paramuricea clavata</name>
    <name type="common">Red gorgonian</name>
    <name type="synonym">Violescent sea-whip</name>
    <dbReference type="NCBI Taxonomy" id="317549"/>
    <lineage>
        <taxon>Eukaryota</taxon>
        <taxon>Metazoa</taxon>
        <taxon>Cnidaria</taxon>
        <taxon>Anthozoa</taxon>
        <taxon>Octocorallia</taxon>
        <taxon>Malacalcyonacea</taxon>
        <taxon>Plexauridae</taxon>
        <taxon>Paramuricea</taxon>
    </lineage>
</organism>
<dbReference type="SUPFAM" id="SSF52540">
    <property type="entry name" value="P-loop containing nucleoside triphosphate hydrolases"/>
    <property type="match status" value="1"/>
</dbReference>
<keyword evidence="3" id="KW-0677">Repeat</keyword>
<comment type="subcellular location">
    <subcellularLocation>
        <location evidence="1">Cytoplasm</location>
    </subcellularLocation>
</comment>
<evidence type="ECO:0000256" key="2">
    <source>
        <dbReference type="ARBA" id="ARBA00022490"/>
    </source>
</evidence>
<keyword evidence="2" id="KW-0963">Cytoplasm</keyword>
<dbReference type="InterPro" id="IPR027417">
    <property type="entry name" value="P-loop_NTPase"/>
</dbReference>
<protein>
    <submittedName>
        <fullName evidence="4">Uncharacterized protein</fullName>
    </submittedName>
</protein>
<dbReference type="PANTHER" id="PTHR45690">
    <property type="entry name" value="NACHT, LRR AND PYD DOMAINS-CONTAINING PROTEIN 12"/>
    <property type="match status" value="1"/>
</dbReference>
<dbReference type="PROSITE" id="PS50837">
    <property type="entry name" value="NACHT"/>
    <property type="match status" value="1"/>
</dbReference>
<dbReference type="Pfam" id="PF05729">
    <property type="entry name" value="NACHT"/>
    <property type="match status" value="1"/>
</dbReference>
<gene>
    <name evidence="4" type="ORF">PACLA_8A007930</name>
</gene>
<accession>A0A6S7HI80</accession>
<evidence type="ECO:0000313" key="4">
    <source>
        <dbReference type="EMBL" id="CAB4003003.1"/>
    </source>
</evidence>
<keyword evidence="5" id="KW-1185">Reference proteome</keyword>
<dbReference type="InterPro" id="IPR050637">
    <property type="entry name" value="NLRP_innate_immun_reg"/>
</dbReference>
<dbReference type="Gene3D" id="3.40.50.300">
    <property type="entry name" value="P-loop containing nucleotide triphosphate hydrolases"/>
    <property type="match status" value="1"/>
</dbReference>
<dbReference type="InterPro" id="IPR003593">
    <property type="entry name" value="AAA+_ATPase"/>
</dbReference>
<evidence type="ECO:0000256" key="3">
    <source>
        <dbReference type="ARBA" id="ARBA00022737"/>
    </source>
</evidence>
<comment type="caution">
    <text evidence="4">The sequence shown here is derived from an EMBL/GenBank/DDBJ whole genome shotgun (WGS) entry which is preliminary data.</text>
</comment>
<name>A0A6S7HI80_PARCT</name>
<reference evidence="4" key="1">
    <citation type="submission" date="2020-04" db="EMBL/GenBank/DDBJ databases">
        <authorList>
            <person name="Alioto T."/>
            <person name="Alioto T."/>
            <person name="Gomez Garrido J."/>
        </authorList>
    </citation>
    <scope>NUCLEOTIDE SEQUENCE</scope>
    <source>
        <strain evidence="4">A484AB</strain>
    </source>
</reference>
<dbReference type="AlphaFoldDB" id="A0A6S7HI80"/>
<dbReference type="OrthoDB" id="5989295at2759"/>
<dbReference type="SMART" id="SM00382">
    <property type="entry name" value="AAA"/>
    <property type="match status" value="1"/>
</dbReference>
<proteinExistence type="predicted"/>
<dbReference type="InterPro" id="IPR007111">
    <property type="entry name" value="NACHT_NTPase"/>
</dbReference>